<sequence length="133" mass="15372">MTRKQPYAKHRNLTMLIDYSAKLSVDINVLIPKVVRRYDRQQVMIATAIIIAARHGLSLFQDPVMVSIVANANDAVVKPPPRPPPITRDPERVMRDRQPLTLERILRFRRVYKTWRSMKSKAKGEKEAADALR</sequence>
<organism evidence="1 2">
    <name type="scientific">Diplogelasinospora grovesii</name>
    <dbReference type="NCBI Taxonomy" id="303347"/>
    <lineage>
        <taxon>Eukaryota</taxon>
        <taxon>Fungi</taxon>
        <taxon>Dikarya</taxon>
        <taxon>Ascomycota</taxon>
        <taxon>Pezizomycotina</taxon>
        <taxon>Sordariomycetes</taxon>
        <taxon>Sordariomycetidae</taxon>
        <taxon>Sordariales</taxon>
        <taxon>Diplogelasinosporaceae</taxon>
        <taxon>Diplogelasinospora</taxon>
    </lineage>
</organism>
<comment type="caution">
    <text evidence="1">The sequence shown here is derived from an EMBL/GenBank/DDBJ whole genome shotgun (WGS) entry which is preliminary data.</text>
</comment>
<reference evidence="2" key="1">
    <citation type="journal article" date="2023" name="Mol. Phylogenet. Evol.">
        <title>Genome-scale phylogeny and comparative genomics of the fungal order Sordariales.</title>
        <authorList>
            <person name="Hensen N."/>
            <person name="Bonometti L."/>
            <person name="Westerberg I."/>
            <person name="Brannstrom I.O."/>
            <person name="Guillou S."/>
            <person name="Cros-Aarteil S."/>
            <person name="Calhoun S."/>
            <person name="Haridas S."/>
            <person name="Kuo A."/>
            <person name="Mondo S."/>
            <person name="Pangilinan J."/>
            <person name="Riley R."/>
            <person name="LaButti K."/>
            <person name="Andreopoulos B."/>
            <person name="Lipzen A."/>
            <person name="Chen C."/>
            <person name="Yan M."/>
            <person name="Daum C."/>
            <person name="Ng V."/>
            <person name="Clum A."/>
            <person name="Steindorff A."/>
            <person name="Ohm R.A."/>
            <person name="Martin F."/>
            <person name="Silar P."/>
            <person name="Natvig D.O."/>
            <person name="Lalanne C."/>
            <person name="Gautier V."/>
            <person name="Ament-Velasquez S.L."/>
            <person name="Kruys A."/>
            <person name="Hutchinson M.I."/>
            <person name="Powell A.J."/>
            <person name="Barry K."/>
            <person name="Miller A.N."/>
            <person name="Grigoriev I.V."/>
            <person name="Debuchy R."/>
            <person name="Gladieux P."/>
            <person name="Hiltunen Thoren M."/>
            <person name="Johannesson H."/>
        </authorList>
    </citation>
    <scope>NUCLEOTIDE SEQUENCE [LARGE SCALE GENOMIC DNA]</scope>
    <source>
        <strain evidence="2">CBS 340.73</strain>
    </source>
</reference>
<protein>
    <submittedName>
        <fullName evidence="1">Uncharacterized protein</fullName>
    </submittedName>
</protein>
<dbReference type="EMBL" id="MU853913">
    <property type="protein sequence ID" value="KAK3935663.1"/>
    <property type="molecule type" value="Genomic_DNA"/>
</dbReference>
<dbReference type="Proteomes" id="UP001303473">
    <property type="component" value="Unassembled WGS sequence"/>
</dbReference>
<gene>
    <name evidence="1" type="ORF">QBC46DRAFT_412830</name>
</gene>
<proteinExistence type="predicted"/>
<accession>A0AAN6N0L9</accession>
<name>A0AAN6N0L9_9PEZI</name>
<dbReference type="AlphaFoldDB" id="A0AAN6N0L9"/>
<evidence type="ECO:0000313" key="2">
    <source>
        <dbReference type="Proteomes" id="UP001303473"/>
    </source>
</evidence>
<evidence type="ECO:0000313" key="1">
    <source>
        <dbReference type="EMBL" id="KAK3935663.1"/>
    </source>
</evidence>
<keyword evidence="2" id="KW-1185">Reference proteome</keyword>